<gene>
    <name evidence="2" type="ORF">CBRE1094_LOCUS9269</name>
</gene>
<evidence type="ECO:0000256" key="1">
    <source>
        <dbReference type="SAM" id="MobiDB-lite"/>
    </source>
</evidence>
<proteinExistence type="predicted"/>
<dbReference type="EMBL" id="HBGU01017105">
    <property type="protein sequence ID" value="CAD9427132.1"/>
    <property type="molecule type" value="Transcribed_RNA"/>
</dbReference>
<sequence length="95" mass="10629">MITATARCYPVPRAQVKKLHRKQAILETNIARTYDVAKARIDHRSSLITAARLQTSGPSRHDALAVHVSHAPKRQRDEAQSSYQGKMPAHGFSDR</sequence>
<organism evidence="2">
    <name type="scientific">Haptolina brevifila</name>
    <dbReference type="NCBI Taxonomy" id="156173"/>
    <lineage>
        <taxon>Eukaryota</taxon>
        <taxon>Haptista</taxon>
        <taxon>Haptophyta</taxon>
        <taxon>Prymnesiophyceae</taxon>
        <taxon>Prymnesiales</taxon>
        <taxon>Prymnesiaceae</taxon>
        <taxon>Haptolina</taxon>
    </lineage>
</organism>
<feature type="region of interest" description="Disordered" evidence="1">
    <location>
        <begin position="68"/>
        <end position="95"/>
    </location>
</feature>
<evidence type="ECO:0000313" key="2">
    <source>
        <dbReference type="EMBL" id="CAD9427132.1"/>
    </source>
</evidence>
<name>A0A7S2CIN4_9EUKA</name>
<reference evidence="2" key="1">
    <citation type="submission" date="2021-01" db="EMBL/GenBank/DDBJ databases">
        <authorList>
            <person name="Corre E."/>
            <person name="Pelletier E."/>
            <person name="Niang G."/>
            <person name="Scheremetjew M."/>
            <person name="Finn R."/>
            <person name="Kale V."/>
            <person name="Holt S."/>
            <person name="Cochrane G."/>
            <person name="Meng A."/>
            <person name="Brown T."/>
            <person name="Cohen L."/>
        </authorList>
    </citation>
    <scope>NUCLEOTIDE SEQUENCE</scope>
    <source>
        <strain evidence="2">UTEX LB 985</strain>
    </source>
</reference>
<accession>A0A7S2CIN4</accession>
<dbReference type="AlphaFoldDB" id="A0A7S2CIN4"/>
<protein>
    <submittedName>
        <fullName evidence="2">Uncharacterized protein</fullName>
    </submittedName>
</protein>